<dbReference type="EMBL" id="LJIX01000006">
    <property type="protein sequence ID" value="KQL18456.1"/>
    <property type="molecule type" value="Genomic_DNA"/>
</dbReference>
<reference evidence="2 3" key="1">
    <citation type="submission" date="2015-09" db="EMBL/GenBank/DDBJ databases">
        <title>Genome sequencing project for genomic taxonomy and phylogenomics of Bacillus-like bacteria.</title>
        <authorList>
            <person name="Liu B."/>
            <person name="Wang J."/>
            <person name="Zhu Y."/>
            <person name="Liu G."/>
            <person name="Chen Q."/>
            <person name="Chen Z."/>
            <person name="Lan J."/>
            <person name="Che J."/>
            <person name="Ge C."/>
            <person name="Shi H."/>
            <person name="Pan Z."/>
            <person name="Liu X."/>
        </authorList>
    </citation>
    <scope>NUCLEOTIDE SEQUENCE [LARGE SCALE GENOMIC DNA]</scope>
    <source>
        <strain evidence="2 3">FJAT-18043</strain>
    </source>
</reference>
<keyword evidence="3" id="KW-1185">Reference proteome</keyword>
<protein>
    <recommendedName>
        <fullName evidence="4">YxeA family protein</fullName>
    </recommendedName>
</protein>
<gene>
    <name evidence="2" type="ORF">AN957_07650</name>
</gene>
<evidence type="ECO:0008006" key="4">
    <source>
        <dbReference type="Google" id="ProtNLM"/>
    </source>
</evidence>
<dbReference type="InterPro" id="IPR036166">
    <property type="entry name" value="YxeA-like_sf"/>
</dbReference>
<dbReference type="Proteomes" id="UP000050996">
    <property type="component" value="Unassembled WGS sequence"/>
</dbReference>
<sequence>MMKKFIGLIAAIAVILVGGLVILQNVNFNRLGAEQYYTQIIGQGKMLEGKDDSGGKYVSYEYKLPAYDKDGRQKTLTFTAQKQLRENAYLSLFVKDSKGVTSYQEMKKEELPKKASEKLSK</sequence>
<dbReference type="Gene3D" id="2.40.50.480">
    <property type="match status" value="1"/>
</dbReference>
<evidence type="ECO:0000313" key="2">
    <source>
        <dbReference type="EMBL" id="KQL18456.1"/>
    </source>
</evidence>
<comment type="caution">
    <text evidence="2">The sequence shown here is derived from an EMBL/GenBank/DDBJ whole genome shotgun (WGS) entry which is preliminary data.</text>
</comment>
<feature type="compositionally biased region" description="Basic and acidic residues" evidence="1">
    <location>
        <begin position="105"/>
        <end position="121"/>
    </location>
</feature>
<dbReference type="PATRIC" id="fig|1637975.4.peg.1267"/>
<dbReference type="NCBIfam" id="TIGR01655">
    <property type="entry name" value="yxeA_fam"/>
    <property type="match status" value="1"/>
</dbReference>
<feature type="region of interest" description="Disordered" evidence="1">
    <location>
        <begin position="100"/>
        <end position="121"/>
    </location>
</feature>
<dbReference type="InterPro" id="IPR006542">
    <property type="entry name" value="DUF1093"/>
</dbReference>
<dbReference type="Pfam" id="PF06486">
    <property type="entry name" value="DUF1093"/>
    <property type="match status" value="1"/>
</dbReference>
<dbReference type="SUPFAM" id="SSF159121">
    <property type="entry name" value="BC4932-like"/>
    <property type="match status" value="1"/>
</dbReference>
<dbReference type="PANTHER" id="PTHR36433:SF2">
    <property type="entry name" value="YXEA FAMILY PROTEIN"/>
    <property type="match status" value="1"/>
</dbReference>
<dbReference type="AlphaFoldDB" id="A0A0Q3QLF3"/>
<evidence type="ECO:0000313" key="3">
    <source>
        <dbReference type="Proteomes" id="UP000050996"/>
    </source>
</evidence>
<name>A0A0Q3QLF3_9BACI</name>
<proteinExistence type="predicted"/>
<evidence type="ECO:0000256" key="1">
    <source>
        <dbReference type="SAM" id="MobiDB-lite"/>
    </source>
</evidence>
<organism evidence="2 3">
    <name type="scientific">Cytobacillus solani</name>
    <dbReference type="NCBI Taxonomy" id="1637975"/>
    <lineage>
        <taxon>Bacteria</taxon>
        <taxon>Bacillati</taxon>
        <taxon>Bacillota</taxon>
        <taxon>Bacilli</taxon>
        <taxon>Bacillales</taxon>
        <taxon>Bacillaceae</taxon>
        <taxon>Cytobacillus</taxon>
    </lineage>
</organism>
<dbReference type="PANTHER" id="PTHR36433">
    <property type="entry name" value="HYPOTHETICAL CYTOSOLIC PROTEIN"/>
    <property type="match status" value="1"/>
</dbReference>
<dbReference type="STRING" id="1637975.AN957_07650"/>
<accession>A0A0Q3QLF3</accession>